<dbReference type="InterPro" id="IPR050638">
    <property type="entry name" value="AA-Vitamin_Transporters"/>
</dbReference>
<feature type="transmembrane region" description="Helical" evidence="5">
    <location>
        <begin position="86"/>
        <end position="103"/>
    </location>
</feature>
<evidence type="ECO:0000313" key="7">
    <source>
        <dbReference type="EMBL" id="UXD88047.1"/>
    </source>
</evidence>
<evidence type="ECO:0000313" key="8">
    <source>
        <dbReference type="Proteomes" id="UP001065322"/>
    </source>
</evidence>
<keyword evidence="8" id="KW-1185">Reference proteome</keyword>
<feature type="transmembrane region" description="Helical" evidence="5">
    <location>
        <begin position="262"/>
        <end position="281"/>
    </location>
</feature>
<dbReference type="PANTHER" id="PTHR32322:SF9">
    <property type="entry name" value="AMINO-ACID METABOLITE EFFLUX PUMP-RELATED"/>
    <property type="match status" value="1"/>
</dbReference>
<feature type="transmembrane region" description="Helical" evidence="5">
    <location>
        <begin position="32"/>
        <end position="50"/>
    </location>
</feature>
<proteinExistence type="predicted"/>
<evidence type="ECO:0000256" key="2">
    <source>
        <dbReference type="ARBA" id="ARBA00022692"/>
    </source>
</evidence>
<evidence type="ECO:0000256" key="4">
    <source>
        <dbReference type="ARBA" id="ARBA00023136"/>
    </source>
</evidence>
<evidence type="ECO:0000256" key="5">
    <source>
        <dbReference type="SAM" id="Phobius"/>
    </source>
</evidence>
<feature type="domain" description="EamA" evidence="6">
    <location>
        <begin position="142"/>
        <end position="279"/>
    </location>
</feature>
<evidence type="ECO:0000259" key="6">
    <source>
        <dbReference type="Pfam" id="PF00892"/>
    </source>
</evidence>
<keyword evidence="4 5" id="KW-0472">Membrane</keyword>
<comment type="subcellular location">
    <subcellularLocation>
        <location evidence="1">Membrane</location>
        <topology evidence="1">Multi-pass membrane protein</topology>
    </subcellularLocation>
</comment>
<name>A0ABY6ABG0_9GAMM</name>
<dbReference type="PANTHER" id="PTHR32322">
    <property type="entry name" value="INNER MEMBRANE TRANSPORTER"/>
    <property type="match status" value="1"/>
</dbReference>
<dbReference type="RefSeq" id="WP_260996796.1">
    <property type="nucleotide sequence ID" value="NZ_CP054475.1"/>
</dbReference>
<dbReference type="Proteomes" id="UP001065322">
    <property type="component" value="Chromosome"/>
</dbReference>
<dbReference type="InterPro" id="IPR000620">
    <property type="entry name" value="EamA_dom"/>
</dbReference>
<feature type="transmembrane region" description="Helical" evidence="5">
    <location>
        <begin position="110"/>
        <end position="130"/>
    </location>
</feature>
<gene>
    <name evidence="7" type="ORF">HUF19_11665</name>
</gene>
<organism evidence="7 8">
    <name type="scientific">Thalassolituus hydrocarboniclasticus</name>
    <dbReference type="NCBI Taxonomy" id="2742796"/>
    <lineage>
        <taxon>Bacteria</taxon>
        <taxon>Pseudomonadati</taxon>
        <taxon>Pseudomonadota</taxon>
        <taxon>Gammaproteobacteria</taxon>
        <taxon>Oceanospirillales</taxon>
        <taxon>Oceanospirillaceae</taxon>
        <taxon>Thalassolituus</taxon>
    </lineage>
</organism>
<reference evidence="8" key="1">
    <citation type="submission" date="2020-06" db="EMBL/GenBank/DDBJ databases">
        <title>Thalassolituus marinus alknpb1M-1, a hydrocarbon-degrading bacterium isolated from the deep-sea overlying water using an in-situ strategy from the South China Sea basin.</title>
        <authorList>
            <person name="Dong C."/>
            <person name="Chen Y."/>
            <person name="Shao Z."/>
        </authorList>
    </citation>
    <scope>NUCLEOTIDE SEQUENCE [LARGE SCALE GENOMIC DNA]</scope>
    <source>
        <strain evidence="8">alknpb1M-1</strain>
    </source>
</reference>
<dbReference type="InterPro" id="IPR037185">
    <property type="entry name" value="EmrE-like"/>
</dbReference>
<evidence type="ECO:0000256" key="1">
    <source>
        <dbReference type="ARBA" id="ARBA00004141"/>
    </source>
</evidence>
<sequence length="284" mass="30416">MPLLTALVLLAFAANSLLCRWALSVYELDPLLFSALRLGSGALTLTLLLTFSGRPALQWRDVFTGAALLTYALAFAYAYLALDTGVGAFILFATVQLSLLVVSHRQGKRLQGLALFGVLMSFTGLVMLLLPGNELPDPGPSLLMLLSGLGWAAFVVLGQGSSQPLRDVQGAFVSASLLLLPLLMVWLFWFADPVTNGLKNALPWQGVLLALISGVLASGLGYWGWYRLLPSLGLQRAAQLQLLVPVLATLMGSLILAELPDLLSILAMLLIISGVFMALRLRKA</sequence>
<accession>A0ABY6ABG0</accession>
<feature type="transmembrane region" description="Helical" evidence="5">
    <location>
        <begin position="62"/>
        <end position="80"/>
    </location>
</feature>
<protein>
    <submittedName>
        <fullName evidence="7">DMT family transporter</fullName>
    </submittedName>
</protein>
<keyword evidence="2 5" id="KW-0812">Transmembrane</keyword>
<keyword evidence="3 5" id="KW-1133">Transmembrane helix</keyword>
<feature type="transmembrane region" description="Helical" evidence="5">
    <location>
        <begin position="237"/>
        <end position="256"/>
    </location>
</feature>
<feature type="transmembrane region" description="Helical" evidence="5">
    <location>
        <begin position="170"/>
        <end position="190"/>
    </location>
</feature>
<dbReference type="SUPFAM" id="SSF103481">
    <property type="entry name" value="Multidrug resistance efflux transporter EmrE"/>
    <property type="match status" value="1"/>
</dbReference>
<evidence type="ECO:0000256" key="3">
    <source>
        <dbReference type="ARBA" id="ARBA00022989"/>
    </source>
</evidence>
<feature type="transmembrane region" description="Helical" evidence="5">
    <location>
        <begin position="142"/>
        <end position="158"/>
    </location>
</feature>
<dbReference type="EMBL" id="CP054475">
    <property type="protein sequence ID" value="UXD88047.1"/>
    <property type="molecule type" value="Genomic_DNA"/>
</dbReference>
<dbReference type="Pfam" id="PF00892">
    <property type="entry name" value="EamA"/>
    <property type="match status" value="1"/>
</dbReference>
<feature type="transmembrane region" description="Helical" evidence="5">
    <location>
        <begin position="202"/>
        <end position="225"/>
    </location>
</feature>